<dbReference type="InterPro" id="IPR036259">
    <property type="entry name" value="MFS_trans_sf"/>
</dbReference>
<evidence type="ECO:0000313" key="9">
    <source>
        <dbReference type="EMBL" id="MXQ63854.1"/>
    </source>
</evidence>
<feature type="transmembrane region" description="Helical" evidence="7">
    <location>
        <begin position="138"/>
        <end position="158"/>
    </location>
</feature>
<dbReference type="Pfam" id="PF07690">
    <property type="entry name" value="MFS_1"/>
    <property type="match status" value="1"/>
</dbReference>
<dbReference type="InterPro" id="IPR050171">
    <property type="entry name" value="MFS_Transporters"/>
</dbReference>
<reference evidence="9 10" key="1">
    <citation type="submission" date="2019-12" db="EMBL/GenBank/DDBJ databases">
        <title>Nocardia macrotermitis sp. nov. and Nocardia aurantia sp. nov., isolated from the gut of the fungus growing-termite Macrotermes natalensis.</title>
        <authorList>
            <person name="Christine B."/>
            <person name="Rene B."/>
        </authorList>
    </citation>
    <scope>NUCLEOTIDE SEQUENCE [LARGE SCALE GENOMIC DNA]</scope>
    <source>
        <strain evidence="9 10">DSM 102126</strain>
    </source>
</reference>
<feature type="transmembrane region" description="Helical" evidence="7">
    <location>
        <begin position="216"/>
        <end position="236"/>
    </location>
</feature>
<dbReference type="Gene3D" id="1.20.1250.20">
    <property type="entry name" value="MFS general substrate transporter like domains"/>
    <property type="match status" value="1"/>
</dbReference>
<evidence type="ECO:0000256" key="3">
    <source>
        <dbReference type="ARBA" id="ARBA00022475"/>
    </source>
</evidence>
<dbReference type="PROSITE" id="PS00216">
    <property type="entry name" value="SUGAR_TRANSPORT_1"/>
    <property type="match status" value="1"/>
</dbReference>
<sequence length="366" mass="37246">MVEPFLGLYLVTTRGLSVGAAGAVVAVLGVGSLAGQLAGGYLADRIGRRVTLTGGTVGAGAAMLAVGYAGSVPAIIVAALACGFFLDMHRPASAAVVADVIGPGDRPRAFGLLFWAVNLGFATAMVLGGVLAAHGYLLLFWIDALTCAAYGLLVWRAVPETRPERTRDDAGGGFGDVLRDRVLVAYVGLSAVYVFVILQSMTTMPLAMRADGLGPGAYGAAVAANGILIVVVQPLVNTWLARRDHSRVLVAGNALAGVGIGLTALVGSLPGYIVTVLLWTCGEIISSAVLQAVIADLAPPHLRGRYNAAYGVAWAGGYLIAPLGGTQLLGLGAPVLWLTCGGLGLAAALGQLALAPAIRRRHFSSV</sequence>
<proteinExistence type="predicted"/>
<dbReference type="EMBL" id="WUTW01000001">
    <property type="protein sequence ID" value="MXQ63854.1"/>
    <property type="molecule type" value="Genomic_DNA"/>
</dbReference>
<evidence type="ECO:0000256" key="1">
    <source>
        <dbReference type="ARBA" id="ARBA00004651"/>
    </source>
</evidence>
<dbReference type="PANTHER" id="PTHR23517">
    <property type="entry name" value="RESISTANCE PROTEIN MDTM, PUTATIVE-RELATED-RELATED"/>
    <property type="match status" value="1"/>
</dbReference>
<feature type="transmembrane region" description="Helical" evidence="7">
    <location>
        <begin position="248"/>
        <end position="266"/>
    </location>
</feature>
<accession>A0A6I4W9V8</accession>
<comment type="caution">
    <text evidence="9">The sequence shown here is derived from an EMBL/GenBank/DDBJ whole genome shotgun (WGS) entry which is preliminary data.</text>
</comment>
<feature type="domain" description="Major facilitator superfamily (MFS) profile" evidence="8">
    <location>
        <begin position="1"/>
        <end position="359"/>
    </location>
</feature>
<dbReference type="GO" id="GO:0022857">
    <property type="term" value="F:transmembrane transporter activity"/>
    <property type="evidence" value="ECO:0007669"/>
    <property type="project" value="InterPro"/>
</dbReference>
<evidence type="ECO:0000259" key="8">
    <source>
        <dbReference type="PROSITE" id="PS50850"/>
    </source>
</evidence>
<dbReference type="PROSITE" id="PS50850">
    <property type="entry name" value="MFS"/>
    <property type="match status" value="1"/>
</dbReference>
<dbReference type="PANTHER" id="PTHR23517:SF2">
    <property type="entry name" value="MULTIDRUG RESISTANCE PROTEIN MDTH"/>
    <property type="match status" value="1"/>
</dbReference>
<evidence type="ECO:0000256" key="7">
    <source>
        <dbReference type="SAM" id="Phobius"/>
    </source>
</evidence>
<keyword evidence="3" id="KW-1003">Cell membrane</keyword>
<dbReference type="InterPro" id="IPR005829">
    <property type="entry name" value="Sugar_transporter_CS"/>
</dbReference>
<dbReference type="OrthoDB" id="5379144at2"/>
<keyword evidence="4 7" id="KW-0812">Transmembrane</keyword>
<dbReference type="GO" id="GO:0005886">
    <property type="term" value="C:plasma membrane"/>
    <property type="evidence" value="ECO:0007669"/>
    <property type="project" value="UniProtKB-SubCell"/>
</dbReference>
<keyword evidence="10" id="KW-1185">Reference proteome</keyword>
<comment type="subcellular location">
    <subcellularLocation>
        <location evidence="1">Cell membrane</location>
        <topology evidence="1">Multi-pass membrane protein</topology>
    </subcellularLocation>
</comment>
<name>A0A6I4W9V8_9ACTN</name>
<dbReference type="SUPFAM" id="SSF103473">
    <property type="entry name" value="MFS general substrate transporter"/>
    <property type="match status" value="1"/>
</dbReference>
<evidence type="ECO:0000313" key="10">
    <source>
        <dbReference type="Proteomes" id="UP000431901"/>
    </source>
</evidence>
<dbReference type="AlphaFoldDB" id="A0A6I4W9V8"/>
<dbReference type="CDD" id="cd17329">
    <property type="entry name" value="MFS_MdtH_MDR_like"/>
    <property type="match status" value="1"/>
</dbReference>
<feature type="transmembrane region" description="Helical" evidence="7">
    <location>
        <begin position="272"/>
        <end position="295"/>
    </location>
</feature>
<feature type="transmembrane region" description="Helical" evidence="7">
    <location>
        <begin position="335"/>
        <end position="358"/>
    </location>
</feature>
<evidence type="ECO:0000256" key="2">
    <source>
        <dbReference type="ARBA" id="ARBA00022448"/>
    </source>
</evidence>
<organism evidence="9 10">
    <name type="scientific">Actinomadura rayongensis</name>
    <dbReference type="NCBI Taxonomy" id="1429076"/>
    <lineage>
        <taxon>Bacteria</taxon>
        <taxon>Bacillati</taxon>
        <taxon>Actinomycetota</taxon>
        <taxon>Actinomycetes</taxon>
        <taxon>Streptosporangiales</taxon>
        <taxon>Thermomonosporaceae</taxon>
        <taxon>Actinomadura</taxon>
    </lineage>
</organism>
<keyword evidence="5 7" id="KW-1133">Transmembrane helix</keyword>
<evidence type="ECO:0000256" key="5">
    <source>
        <dbReference type="ARBA" id="ARBA00022989"/>
    </source>
</evidence>
<feature type="transmembrane region" description="Helical" evidence="7">
    <location>
        <begin position="183"/>
        <end position="204"/>
    </location>
</feature>
<feature type="transmembrane region" description="Helical" evidence="7">
    <location>
        <begin position="307"/>
        <end position="329"/>
    </location>
</feature>
<dbReference type="InterPro" id="IPR020846">
    <property type="entry name" value="MFS_dom"/>
</dbReference>
<evidence type="ECO:0000256" key="4">
    <source>
        <dbReference type="ARBA" id="ARBA00022692"/>
    </source>
</evidence>
<protein>
    <submittedName>
        <fullName evidence="9">MFS transporter</fullName>
    </submittedName>
</protein>
<dbReference type="Proteomes" id="UP000431901">
    <property type="component" value="Unassembled WGS sequence"/>
</dbReference>
<feature type="transmembrane region" description="Helical" evidence="7">
    <location>
        <begin position="75"/>
        <end position="98"/>
    </location>
</feature>
<keyword evidence="6 7" id="KW-0472">Membrane</keyword>
<keyword evidence="2" id="KW-0813">Transport</keyword>
<gene>
    <name evidence="9" type="ORF">GQ466_07390</name>
</gene>
<feature type="transmembrane region" description="Helical" evidence="7">
    <location>
        <begin position="110"/>
        <end position="132"/>
    </location>
</feature>
<evidence type="ECO:0000256" key="6">
    <source>
        <dbReference type="ARBA" id="ARBA00023136"/>
    </source>
</evidence>
<dbReference type="InterPro" id="IPR011701">
    <property type="entry name" value="MFS"/>
</dbReference>